<dbReference type="EMBL" id="JBEPLI010000004">
    <property type="protein sequence ID" value="MET3589580.1"/>
    <property type="molecule type" value="Genomic_DNA"/>
</dbReference>
<keyword evidence="2" id="KW-1185">Reference proteome</keyword>
<gene>
    <name evidence="1" type="ORF">ABID23_000664</name>
</gene>
<accession>A0ABV2HGC6</accession>
<evidence type="ECO:0000313" key="1">
    <source>
        <dbReference type="EMBL" id="MET3589580.1"/>
    </source>
</evidence>
<sequence>MAAQVFTLIACSVVLVLDTLFFSQIEWMICFVCVSTLQLHHQAKESLEKFRLLFVVQICTQLINVPISFAKFLSSSFIYIRSLGDYHKVSRFLLCE</sequence>
<comment type="caution">
    <text evidence="1">The sequence shown here is derived from an EMBL/GenBank/DDBJ whole genome shotgun (WGS) entry which is preliminary data.</text>
</comment>
<dbReference type="Proteomes" id="UP001549086">
    <property type="component" value="Unassembled WGS sequence"/>
</dbReference>
<evidence type="ECO:0000313" key="2">
    <source>
        <dbReference type="Proteomes" id="UP001549086"/>
    </source>
</evidence>
<name>A0ABV2HGC6_9HYPH</name>
<proteinExistence type="predicted"/>
<protein>
    <submittedName>
        <fullName evidence="1">Membrane protein</fullName>
    </submittedName>
</protein>
<dbReference type="RefSeq" id="WP_354189248.1">
    <property type="nucleotide sequence ID" value="NZ_JBEPLI010000004.1"/>
</dbReference>
<reference evidence="1 2" key="1">
    <citation type="submission" date="2024-06" db="EMBL/GenBank/DDBJ databases">
        <title>Genomic Encyclopedia of Type Strains, Phase IV (KMG-IV): sequencing the most valuable type-strain genomes for metagenomic binning, comparative biology and taxonomic classification.</title>
        <authorList>
            <person name="Goeker M."/>
        </authorList>
    </citation>
    <scope>NUCLEOTIDE SEQUENCE [LARGE SCALE GENOMIC DNA]</scope>
    <source>
        <strain evidence="1 2">DSM 23649</strain>
    </source>
</reference>
<organism evidence="1 2">
    <name type="scientific">Bartonella silvatica</name>
    <dbReference type="NCBI Taxonomy" id="357760"/>
    <lineage>
        <taxon>Bacteria</taxon>
        <taxon>Pseudomonadati</taxon>
        <taxon>Pseudomonadota</taxon>
        <taxon>Alphaproteobacteria</taxon>
        <taxon>Hyphomicrobiales</taxon>
        <taxon>Bartonellaceae</taxon>
        <taxon>Bartonella</taxon>
    </lineage>
</organism>